<keyword evidence="1" id="KW-0812">Transmembrane</keyword>
<keyword evidence="3" id="KW-1185">Reference proteome</keyword>
<accession>A0A075MP81</accession>
<feature type="transmembrane region" description="Helical" evidence="1">
    <location>
        <begin position="7"/>
        <end position="33"/>
    </location>
</feature>
<name>A0A075MP81_9ARCH</name>
<keyword evidence="1" id="KW-0472">Membrane</keyword>
<reference evidence="2 3" key="1">
    <citation type="journal article" date="2014" name="PLoS ONE">
        <title>Genome Sequence of Candidatus Nitrososphaera evergladensis from Group I.1b Enriched from Everglades Soil Reveals Novel Genomic Features of the Ammonia-Oxidizing Archaea.</title>
        <authorList>
            <person name="Zhalnina K.V."/>
            <person name="Dias R."/>
            <person name="Leonard M.T."/>
            <person name="Dorr de Quadros P."/>
            <person name="Camargo F.A."/>
            <person name="Drew J.C."/>
            <person name="Farmerie W.G."/>
            <person name="Daroub S.H."/>
            <person name="Triplett E.W."/>
        </authorList>
    </citation>
    <scope>NUCLEOTIDE SEQUENCE [LARGE SCALE GENOMIC DNA]</scope>
    <source>
        <strain evidence="2 3">SR1</strain>
    </source>
</reference>
<keyword evidence="1" id="KW-1133">Transmembrane helix</keyword>
<dbReference type="AlphaFoldDB" id="A0A075MP81"/>
<evidence type="ECO:0000313" key="2">
    <source>
        <dbReference type="EMBL" id="AIF83351.1"/>
    </source>
</evidence>
<sequence length="162" mass="18233">MARKLPVVAGIAAAAAAGLMIFIFLGPWSIYVWTAIRGVPDSPLMYMTVDGKRHPADDNYYCGRGCEFSIYARTLSLQPIEMPRGSEADFSLDNRAISLRYHLLKYDDQQLEDSNQPLHFEENGKLVVDWPSGDYVISVIAGWDSIDENQAHSLHRFRITVP</sequence>
<dbReference type="Proteomes" id="UP000028194">
    <property type="component" value="Chromosome"/>
</dbReference>
<dbReference type="EMBL" id="CP007174">
    <property type="protein sequence ID" value="AIF83351.1"/>
    <property type="molecule type" value="Genomic_DNA"/>
</dbReference>
<dbReference type="KEGG" id="nev:NTE_01282"/>
<dbReference type="HOGENOM" id="CLU_1648358_0_0_2"/>
<dbReference type="RefSeq" id="WP_148700136.1">
    <property type="nucleotide sequence ID" value="NZ_CP007174.1"/>
</dbReference>
<evidence type="ECO:0000313" key="3">
    <source>
        <dbReference type="Proteomes" id="UP000028194"/>
    </source>
</evidence>
<dbReference type="STRING" id="1459636.NTE_01282"/>
<organism evidence="2 3">
    <name type="scientific">Candidatus Nitrososphaera evergladensis SR1</name>
    <dbReference type="NCBI Taxonomy" id="1459636"/>
    <lineage>
        <taxon>Archaea</taxon>
        <taxon>Nitrososphaerota</taxon>
        <taxon>Nitrososphaeria</taxon>
        <taxon>Nitrososphaerales</taxon>
        <taxon>Nitrososphaeraceae</taxon>
        <taxon>Nitrososphaera</taxon>
    </lineage>
</organism>
<gene>
    <name evidence="2" type="ORF">NTE_01282</name>
</gene>
<dbReference type="GeneID" id="41597085"/>
<evidence type="ECO:0000256" key="1">
    <source>
        <dbReference type="SAM" id="Phobius"/>
    </source>
</evidence>
<protein>
    <submittedName>
        <fullName evidence="2">Uncharacterized protein</fullName>
    </submittedName>
</protein>
<dbReference type="OrthoDB" id="373599at2157"/>
<proteinExistence type="predicted"/>